<dbReference type="Gene3D" id="3.30.565.10">
    <property type="entry name" value="Histidine kinase-like ATPase, C-terminal domain"/>
    <property type="match status" value="1"/>
</dbReference>
<comment type="caution">
    <text evidence="3">The sequence shown here is derived from an EMBL/GenBank/DDBJ whole genome shotgun (WGS) entry which is preliminary data.</text>
</comment>
<dbReference type="Proteomes" id="UP000050867">
    <property type="component" value="Unassembled WGS sequence"/>
</dbReference>
<proteinExistence type="predicted"/>
<reference evidence="3 4" key="1">
    <citation type="submission" date="2015-10" db="EMBL/GenBank/DDBJ databases">
        <title>Draft genome sequence of pyrrolomycin-producing Streptomyces vitaminophilus.</title>
        <authorList>
            <person name="Graham D.E."/>
            <person name="Mahan K.M."/>
            <person name="Klingeman D.M."/>
            <person name="Hettich R.L."/>
            <person name="Parry R.J."/>
        </authorList>
    </citation>
    <scope>NUCLEOTIDE SEQUENCE [LARGE SCALE GENOMIC DNA]</scope>
    <source>
        <strain evidence="3 4">ATCC 31673</strain>
    </source>
</reference>
<sequence>MTGPGGREQGWGSAVTAMERVPVREPARHSPFVDVVADPSTDEVWFPSRPGQAGAARRTVVSVLRRWNLPALCYAGELLVSELVGNAVRHAGARHFALRMARRRGWVRVEVRDPSRALPCLVPLVRELDERGRGLFLVHTLADRWGVDLLPDGKTTWFELRAPL</sequence>
<dbReference type="EMBL" id="LLZU01000012">
    <property type="protein sequence ID" value="KRV49411.1"/>
    <property type="molecule type" value="Genomic_DNA"/>
</dbReference>
<dbReference type="Pfam" id="PF13581">
    <property type="entry name" value="HATPase_c_2"/>
    <property type="match status" value="1"/>
</dbReference>
<keyword evidence="1" id="KW-0723">Serine/threonine-protein kinase</keyword>
<dbReference type="InterPro" id="IPR003594">
    <property type="entry name" value="HATPase_dom"/>
</dbReference>
<keyword evidence="1" id="KW-0808">Transferase</keyword>
<keyword evidence="1" id="KW-0418">Kinase</keyword>
<dbReference type="eggNOG" id="COG4585">
    <property type="taxonomic scope" value="Bacteria"/>
</dbReference>
<keyword evidence="4" id="KW-1185">Reference proteome</keyword>
<dbReference type="AlphaFoldDB" id="A0A0T6LTJ4"/>
<dbReference type="GO" id="GO:0004674">
    <property type="term" value="F:protein serine/threonine kinase activity"/>
    <property type="evidence" value="ECO:0007669"/>
    <property type="project" value="UniProtKB-KW"/>
</dbReference>
<dbReference type="PANTHER" id="PTHR35526:SF3">
    <property type="entry name" value="ANTI-SIGMA-F FACTOR RSBW"/>
    <property type="match status" value="1"/>
</dbReference>
<evidence type="ECO:0000259" key="2">
    <source>
        <dbReference type="Pfam" id="PF13581"/>
    </source>
</evidence>
<evidence type="ECO:0000313" key="3">
    <source>
        <dbReference type="EMBL" id="KRV49411.1"/>
    </source>
</evidence>
<dbReference type="PANTHER" id="PTHR35526">
    <property type="entry name" value="ANTI-SIGMA-F FACTOR RSBW-RELATED"/>
    <property type="match status" value="1"/>
</dbReference>
<evidence type="ECO:0000256" key="1">
    <source>
        <dbReference type="ARBA" id="ARBA00022527"/>
    </source>
</evidence>
<dbReference type="InterPro" id="IPR050267">
    <property type="entry name" value="Anti-sigma-factor_SerPK"/>
</dbReference>
<organism evidence="3 4">
    <name type="scientific">Wenjunlia vitaminophila</name>
    <name type="common">Streptomyces vitaminophilus</name>
    <dbReference type="NCBI Taxonomy" id="76728"/>
    <lineage>
        <taxon>Bacteria</taxon>
        <taxon>Bacillati</taxon>
        <taxon>Actinomycetota</taxon>
        <taxon>Actinomycetes</taxon>
        <taxon>Kitasatosporales</taxon>
        <taxon>Streptomycetaceae</taxon>
        <taxon>Wenjunlia</taxon>
    </lineage>
</organism>
<dbReference type="SUPFAM" id="SSF55874">
    <property type="entry name" value="ATPase domain of HSP90 chaperone/DNA topoisomerase II/histidine kinase"/>
    <property type="match status" value="1"/>
</dbReference>
<dbReference type="InterPro" id="IPR036890">
    <property type="entry name" value="HATPase_C_sf"/>
</dbReference>
<accession>A0A0T6LTJ4</accession>
<gene>
    <name evidence="3" type="ORF">AQ490_20725</name>
</gene>
<evidence type="ECO:0000313" key="4">
    <source>
        <dbReference type="Proteomes" id="UP000050867"/>
    </source>
</evidence>
<dbReference type="OrthoDB" id="3852753at2"/>
<name>A0A0T6LTJ4_WENVI</name>
<protein>
    <recommendedName>
        <fullName evidence="2">Histidine kinase/HSP90-like ATPase domain-containing protein</fullName>
    </recommendedName>
</protein>
<dbReference type="CDD" id="cd16936">
    <property type="entry name" value="HATPase_RsbW-like"/>
    <property type="match status" value="1"/>
</dbReference>
<feature type="domain" description="Histidine kinase/HSP90-like ATPase" evidence="2">
    <location>
        <begin position="46"/>
        <end position="158"/>
    </location>
</feature>
<dbReference type="STRING" id="76728.AQ490_20725"/>